<keyword evidence="11" id="KW-1185">Reference proteome</keyword>
<comment type="catalytic activity">
    <reaction evidence="7">
        <text>[protein]-peptidylproline (omega=180) = [protein]-peptidylproline (omega=0)</text>
        <dbReference type="Rhea" id="RHEA:16237"/>
        <dbReference type="Rhea" id="RHEA-COMP:10747"/>
        <dbReference type="Rhea" id="RHEA-COMP:10748"/>
        <dbReference type="ChEBI" id="CHEBI:83833"/>
        <dbReference type="ChEBI" id="CHEBI:83834"/>
        <dbReference type="EC" id="5.2.1.8"/>
    </reaction>
</comment>
<evidence type="ECO:0000256" key="2">
    <source>
        <dbReference type="ARBA" id="ARBA00022737"/>
    </source>
</evidence>
<evidence type="ECO:0000256" key="1">
    <source>
        <dbReference type="ARBA" id="ARBA00022729"/>
    </source>
</evidence>
<dbReference type="GO" id="GO:0051082">
    <property type="term" value="F:unfolded protein binding"/>
    <property type="evidence" value="ECO:0007669"/>
    <property type="project" value="UniProtKB-UniRule"/>
</dbReference>
<comment type="domain">
    <text evidence="7">The PPIase activity resides only in the second parvulin domain. The N-terminal region and the C-terminal tail are necessary and sufficient for the chaperone activity of SurA. The PPIase activity is dispensable for SurA to function as a chaperone. The N-terminal region and the C-terminal tail are also required for porin recognition.</text>
</comment>
<dbReference type="PANTHER" id="PTHR47637">
    <property type="entry name" value="CHAPERONE SURA"/>
    <property type="match status" value="1"/>
</dbReference>
<evidence type="ECO:0000256" key="7">
    <source>
        <dbReference type="HAMAP-Rule" id="MF_01183"/>
    </source>
</evidence>
<dbReference type="InterPro" id="IPR046357">
    <property type="entry name" value="PPIase_dom_sf"/>
</dbReference>
<keyword evidence="6 7" id="KW-0413">Isomerase</keyword>
<sequence length="523" mass="56744" precursor="true">MRRLQNPRRTSGNALLLALCASLGAAPAFAQQGSHQGSHRPVAARAPAAQQSAAPQPAEQGEQFADGIAAIVNKDVITLREVRQAAQEAVVDLQRRKIAVPDNETLQRQVLQRLIMERLERQEADRLGIRVDNTQVDQAITMVANRNKLSVDQLRAEVQKSGVAWEEYRRTLRDEIRLDRLRQRTVDSGIIITDADIDAFLKDQARGGGQFGGAGGAPSAPAAAQAAPQAAGPVSLTLAQILVRVPEGSSPEAIAALRKKAEDLLARARKGEDFASLAAAGSDGPEALQGGQMGSRPLDGWPDLFIRAVGNLPAGQVSDLVQSGNGFHILKVVARSGGGAAPQGAQQPAAPGGQFAASTQASQGPVRVTQTHARHILIKTSAVMTDQQARERLEQVRQRIVSGSTTFEAMARQYSQDATAPQGGDLGWTNPGEMVPTFEAAMNALQPNEISQPVQSPFGWHLIQVLERREQDVTDEMQRMQARQILFERRAAPAFEDWLENLRGQAYIDNRLEKRETIEQRYR</sequence>
<dbReference type="HAMAP" id="MF_01183">
    <property type="entry name" value="Chaperone_SurA"/>
    <property type="match status" value="1"/>
</dbReference>
<dbReference type="InterPro" id="IPR000297">
    <property type="entry name" value="PPIase_PpiC"/>
</dbReference>
<dbReference type="GO" id="GO:0042277">
    <property type="term" value="F:peptide binding"/>
    <property type="evidence" value="ECO:0007669"/>
    <property type="project" value="InterPro"/>
</dbReference>
<feature type="compositionally biased region" description="Low complexity" evidence="8">
    <location>
        <begin position="41"/>
        <end position="60"/>
    </location>
</feature>
<feature type="compositionally biased region" description="Low complexity" evidence="8">
    <location>
        <begin position="342"/>
        <end position="357"/>
    </location>
</feature>
<feature type="signal peptide" evidence="7">
    <location>
        <begin position="1"/>
        <end position="30"/>
    </location>
</feature>
<dbReference type="SUPFAM" id="SSF109998">
    <property type="entry name" value="Triger factor/SurA peptide-binding domain-like"/>
    <property type="match status" value="1"/>
</dbReference>
<evidence type="ECO:0000313" key="11">
    <source>
        <dbReference type="Proteomes" id="UP000076848"/>
    </source>
</evidence>
<dbReference type="SUPFAM" id="SSF54534">
    <property type="entry name" value="FKBP-like"/>
    <property type="match status" value="2"/>
</dbReference>
<dbReference type="InterPro" id="IPR027304">
    <property type="entry name" value="Trigger_fact/SurA_dom_sf"/>
</dbReference>
<dbReference type="InterPro" id="IPR050280">
    <property type="entry name" value="OMP_Chaperone_SurA"/>
</dbReference>
<organism evidence="10 11">
    <name type="scientific">Bordetella ansorpii</name>
    <dbReference type="NCBI Taxonomy" id="288768"/>
    <lineage>
        <taxon>Bacteria</taxon>
        <taxon>Pseudomonadati</taxon>
        <taxon>Pseudomonadota</taxon>
        <taxon>Betaproteobacteria</taxon>
        <taxon>Burkholderiales</taxon>
        <taxon>Alcaligenaceae</taxon>
        <taxon>Bordetella</taxon>
    </lineage>
</organism>
<keyword evidence="4 7" id="KW-0697">Rotamase</keyword>
<dbReference type="GO" id="GO:0043165">
    <property type="term" value="P:Gram-negative-bacterium-type cell outer membrane assembly"/>
    <property type="evidence" value="ECO:0007669"/>
    <property type="project" value="InterPro"/>
</dbReference>
<gene>
    <name evidence="7 10" type="primary">surA</name>
    <name evidence="10" type="ORF">SAMEA3906486_00627</name>
</gene>
<feature type="region of interest" description="Disordered" evidence="8">
    <location>
        <begin position="338"/>
        <end position="365"/>
    </location>
</feature>
<dbReference type="Gene3D" id="3.10.50.40">
    <property type="match status" value="2"/>
</dbReference>
<name>A0A157S662_9BORD</name>
<evidence type="ECO:0000256" key="5">
    <source>
        <dbReference type="ARBA" id="ARBA00023186"/>
    </source>
</evidence>
<keyword evidence="3 7" id="KW-0574">Periplasm</keyword>
<dbReference type="OrthoDB" id="14196at2"/>
<evidence type="ECO:0000256" key="8">
    <source>
        <dbReference type="SAM" id="MobiDB-lite"/>
    </source>
</evidence>
<feature type="domain" description="PpiC" evidence="9">
    <location>
        <begin position="233"/>
        <end position="334"/>
    </location>
</feature>
<protein>
    <recommendedName>
        <fullName evidence="7">Chaperone SurA</fullName>
    </recommendedName>
    <alternativeName>
        <fullName evidence="7">Peptidyl-prolyl cis-trans isomerase SurA</fullName>
        <shortName evidence="7">PPIase SurA</shortName>
        <ecNumber evidence="7">5.2.1.8</ecNumber>
    </alternativeName>
    <alternativeName>
        <fullName evidence="7">Rotamase SurA</fullName>
    </alternativeName>
</protein>
<dbReference type="EMBL" id="FKIF01000001">
    <property type="protein sequence ID" value="SAI65875.1"/>
    <property type="molecule type" value="Genomic_DNA"/>
</dbReference>
<evidence type="ECO:0000259" key="9">
    <source>
        <dbReference type="PROSITE" id="PS50198"/>
    </source>
</evidence>
<dbReference type="GO" id="GO:0006457">
    <property type="term" value="P:protein folding"/>
    <property type="evidence" value="ECO:0007669"/>
    <property type="project" value="UniProtKB-UniRule"/>
</dbReference>
<keyword evidence="1 7" id="KW-0732">Signal</keyword>
<evidence type="ECO:0000256" key="3">
    <source>
        <dbReference type="ARBA" id="ARBA00022764"/>
    </source>
</evidence>
<dbReference type="GO" id="GO:0050821">
    <property type="term" value="P:protein stabilization"/>
    <property type="evidence" value="ECO:0007669"/>
    <property type="project" value="InterPro"/>
</dbReference>
<feature type="domain" description="PpiC" evidence="9">
    <location>
        <begin position="368"/>
        <end position="467"/>
    </location>
</feature>
<keyword evidence="5 7" id="KW-0143">Chaperone</keyword>
<dbReference type="PROSITE" id="PS50198">
    <property type="entry name" value="PPIC_PPIASE_2"/>
    <property type="match status" value="2"/>
</dbReference>
<dbReference type="AlphaFoldDB" id="A0A157S662"/>
<dbReference type="GO" id="GO:0030288">
    <property type="term" value="C:outer membrane-bounded periplasmic space"/>
    <property type="evidence" value="ECO:0007669"/>
    <property type="project" value="InterPro"/>
</dbReference>
<dbReference type="GO" id="GO:0003755">
    <property type="term" value="F:peptidyl-prolyl cis-trans isomerase activity"/>
    <property type="evidence" value="ECO:0007669"/>
    <property type="project" value="UniProtKB-UniRule"/>
</dbReference>
<keyword evidence="2 7" id="KW-0677">Repeat</keyword>
<comment type="function">
    <text evidence="7">Chaperone involved in the correct folding and assembly of outer membrane proteins. Recognizes specific patterns of aromatic residues and the orientation of their side chains, which are found more frequently in integral outer membrane proteins. May act in both early periplasmic and late outer membrane-associated steps of protein maturation.</text>
</comment>
<feature type="region of interest" description="Disordered" evidence="8">
    <location>
        <begin position="31"/>
        <end position="61"/>
    </location>
</feature>
<dbReference type="STRING" id="288768.SAMEA3906486_00627"/>
<dbReference type="InterPro" id="IPR023034">
    <property type="entry name" value="PPIase_SurA"/>
</dbReference>
<proteinExistence type="inferred from homology"/>
<dbReference type="EC" id="5.2.1.8" evidence="7"/>
<dbReference type="RefSeq" id="WP_066123356.1">
    <property type="nucleotide sequence ID" value="NZ_FKIF01000001.1"/>
</dbReference>
<dbReference type="Pfam" id="PF09312">
    <property type="entry name" value="SurA_N"/>
    <property type="match status" value="1"/>
</dbReference>
<dbReference type="InterPro" id="IPR015391">
    <property type="entry name" value="SurA_N"/>
</dbReference>
<evidence type="ECO:0000256" key="6">
    <source>
        <dbReference type="ARBA" id="ARBA00023235"/>
    </source>
</evidence>
<dbReference type="Gene3D" id="1.10.4030.10">
    <property type="entry name" value="Porin chaperone SurA, peptide-binding domain"/>
    <property type="match status" value="1"/>
</dbReference>
<dbReference type="Pfam" id="PF00639">
    <property type="entry name" value="Rotamase"/>
    <property type="match status" value="2"/>
</dbReference>
<evidence type="ECO:0000256" key="4">
    <source>
        <dbReference type="ARBA" id="ARBA00023110"/>
    </source>
</evidence>
<accession>A0A157S662</accession>
<comment type="subcellular location">
    <subcellularLocation>
        <location evidence="7">Periplasm</location>
    </subcellularLocation>
    <text evidence="7">Is capable of associating with the outer membrane.</text>
</comment>
<dbReference type="Proteomes" id="UP000076848">
    <property type="component" value="Unassembled WGS sequence"/>
</dbReference>
<evidence type="ECO:0000313" key="10">
    <source>
        <dbReference type="EMBL" id="SAI65875.1"/>
    </source>
</evidence>
<feature type="chain" id="PRO_5009000578" description="Chaperone SurA" evidence="7">
    <location>
        <begin position="31"/>
        <end position="523"/>
    </location>
</feature>
<dbReference type="PANTHER" id="PTHR47637:SF1">
    <property type="entry name" value="CHAPERONE SURA"/>
    <property type="match status" value="1"/>
</dbReference>
<reference evidence="10 11" key="1">
    <citation type="submission" date="2016-04" db="EMBL/GenBank/DDBJ databases">
        <authorList>
            <consortium name="Pathogen Informatics"/>
        </authorList>
    </citation>
    <scope>NUCLEOTIDE SEQUENCE [LARGE SCALE GENOMIC DNA]</scope>
    <source>
        <strain evidence="10 11">H050680373</strain>
    </source>
</reference>